<keyword evidence="2" id="KW-0201">Cytochrome c-type biogenesis</keyword>
<dbReference type="Pfam" id="PF00578">
    <property type="entry name" value="AhpC-TSA"/>
    <property type="match status" value="1"/>
</dbReference>
<dbReference type="InterPro" id="IPR013766">
    <property type="entry name" value="Thioredoxin_domain"/>
</dbReference>
<keyword evidence="3" id="KW-0812">Transmembrane</keyword>
<accession>A0A6I4W3M0</accession>
<feature type="domain" description="Thioredoxin" evidence="6">
    <location>
        <begin position="36"/>
        <end position="174"/>
    </location>
</feature>
<evidence type="ECO:0000313" key="8">
    <source>
        <dbReference type="Proteomes" id="UP000430692"/>
    </source>
</evidence>
<dbReference type="GO" id="GO:0016209">
    <property type="term" value="F:antioxidant activity"/>
    <property type="evidence" value="ECO:0007669"/>
    <property type="project" value="InterPro"/>
</dbReference>
<dbReference type="EMBL" id="WUUL01000013">
    <property type="protein sequence ID" value="MXQ55374.1"/>
    <property type="molecule type" value="Genomic_DNA"/>
</dbReference>
<dbReference type="SUPFAM" id="SSF52833">
    <property type="entry name" value="Thioredoxin-like"/>
    <property type="match status" value="1"/>
</dbReference>
<evidence type="ECO:0000313" key="7">
    <source>
        <dbReference type="EMBL" id="MXQ55374.1"/>
    </source>
</evidence>
<comment type="caution">
    <text evidence="7">The sequence shown here is derived from an EMBL/GenBank/DDBJ whole genome shotgun (WGS) entry which is preliminary data.</text>
</comment>
<dbReference type="NCBIfam" id="NF002854">
    <property type="entry name" value="PRK03147.1"/>
    <property type="match status" value="1"/>
</dbReference>
<evidence type="ECO:0000256" key="4">
    <source>
        <dbReference type="ARBA" id="ARBA00023157"/>
    </source>
</evidence>
<dbReference type="GO" id="GO:0016491">
    <property type="term" value="F:oxidoreductase activity"/>
    <property type="evidence" value="ECO:0007669"/>
    <property type="project" value="InterPro"/>
</dbReference>
<dbReference type="GO" id="GO:0030313">
    <property type="term" value="C:cell envelope"/>
    <property type="evidence" value="ECO:0007669"/>
    <property type="project" value="UniProtKB-SubCell"/>
</dbReference>
<dbReference type="Proteomes" id="UP000430692">
    <property type="component" value="Unassembled WGS sequence"/>
</dbReference>
<dbReference type="AlphaFoldDB" id="A0A6I4W3M0"/>
<dbReference type="PANTHER" id="PTHR42852">
    <property type="entry name" value="THIOL:DISULFIDE INTERCHANGE PROTEIN DSBE"/>
    <property type="match status" value="1"/>
</dbReference>
<evidence type="ECO:0000256" key="2">
    <source>
        <dbReference type="ARBA" id="ARBA00022748"/>
    </source>
</evidence>
<keyword evidence="3" id="KW-0735">Signal-anchor</keyword>
<dbReference type="GO" id="GO:0017004">
    <property type="term" value="P:cytochrome complex assembly"/>
    <property type="evidence" value="ECO:0007669"/>
    <property type="project" value="UniProtKB-KW"/>
</dbReference>
<organism evidence="7 8">
    <name type="scientific">Shimazuella alba</name>
    <dbReference type="NCBI Taxonomy" id="2690964"/>
    <lineage>
        <taxon>Bacteria</taxon>
        <taxon>Bacillati</taxon>
        <taxon>Bacillota</taxon>
        <taxon>Bacilli</taxon>
        <taxon>Bacillales</taxon>
        <taxon>Thermoactinomycetaceae</taxon>
        <taxon>Shimazuella</taxon>
    </lineage>
</organism>
<dbReference type="InterPro" id="IPR000866">
    <property type="entry name" value="AhpC/TSA"/>
</dbReference>
<dbReference type="InterPro" id="IPR036249">
    <property type="entry name" value="Thioredoxin-like_sf"/>
</dbReference>
<keyword evidence="5" id="KW-0676">Redox-active center</keyword>
<dbReference type="CDD" id="cd02966">
    <property type="entry name" value="TlpA_like_family"/>
    <property type="match status" value="1"/>
</dbReference>
<dbReference type="RefSeq" id="WP_160802722.1">
    <property type="nucleotide sequence ID" value="NZ_WUUL01000013.1"/>
</dbReference>
<evidence type="ECO:0000256" key="5">
    <source>
        <dbReference type="ARBA" id="ARBA00023284"/>
    </source>
</evidence>
<dbReference type="Gene3D" id="3.40.30.10">
    <property type="entry name" value="Glutaredoxin"/>
    <property type="match status" value="1"/>
</dbReference>
<dbReference type="InterPro" id="IPR050553">
    <property type="entry name" value="Thioredoxin_ResA/DsbE_sf"/>
</dbReference>
<evidence type="ECO:0000259" key="6">
    <source>
        <dbReference type="PROSITE" id="PS51352"/>
    </source>
</evidence>
<dbReference type="InterPro" id="IPR017937">
    <property type="entry name" value="Thioredoxin_CS"/>
</dbReference>
<gene>
    <name evidence="7" type="primary">resA</name>
    <name evidence="7" type="ORF">GSM42_16960</name>
</gene>
<sequence>MKKQTRYWMRRILLLCLIGLVGFAIYQVSTDTGGKPVEGEEAPDFTLTTLDGKQRSLSDLKGKAVMINFWGTWCPPCKTEMPAIQQAYMINKSKGFEVVSVNIRENDLPVSNFAQQMGLTFPIWMDKDREVVKQYKIGPIPSTFFINRDGVIEKKIEGPLELSQLQYYINQITS</sequence>
<keyword evidence="8" id="KW-1185">Reference proteome</keyword>
<comment type="subcellular location">
    <subcellularLocation>
        <location evidence="1">Cell envelope</location>
    </subcellularLocation>
</comment>
<proteinExistence type="predicted"/>
<dbReference type="PROSITE" id="PS51352">
    <property type="entry name" value="THIOREDOXIN_2"/>
    <property type="match status" value="1"/>
</dbReference>
<name>A0A6I4W3M0_9BACL</name>
<evidence type="ECO:0000256" key="3">
    <source>
        <dbReference type="ARBA" id="ARBA00022968"/>
    </source>
</evidence>
<evidence type="ECO:0000256" key="1">
    <source>
        <dbReference type="ARBA" id="ARBA00004196"/>
    </source>
</evidence>
<dbReference type="PROSITE" id="PS00194">
    <property type="entry name" value="THIOREDOXIN_1"/>
    <property type="match status" value="1"/>
</dbReference>
<reference evidence="7 8" key="1">
    <citation type="submission" date="2019-12" db="EMBL/GenBank/DDBJ databases">
        <title>Whole-genome analyses of novel actinobacteria.</title>
        <authorList>
            <person name="Sahin N."/>
            <person name="Saygin H."/>
        </authorList>
    </citation>
    <scope>NUCLEOTIDE SEQUENCE [LARGE SCALE GENOMIC DNA]</scope>
    <source>
        <strain evidence="7 8">KC615</strain>
    </source>
</reference>
<keyword evidence="4" id="KW-1015">Disulfide bond</keyword>
<dbReference type="PANTHER" id="PTHR42852:SF6">
    <property type="entry name" value="THIOL:DISULFIDE INTERCHANGE PROTEIN DSBE"/>
    <property type="match status" value="1"/>
</dbReference>
<protein>
    <submittedName>
        <fullName evidence="7">Thiol-disulfide oxidoreductase ResA</fullName>
    </submittedName>
</protein>